<feature type="domain" description="Cytidyltransferase-like" evidence="12">
    <location>
        <begin position="5"/>
        <end position="180"/>
    </location>
</feature>
<keyword evidence="5 11" id="KW-0808">Transferase</keyword>
<dbReference type="CDD" id="cd02165">
    <property type="entry name" value="NMNAT"/>
    <property type="match status" value="1"/>
</dbReference>
<organism evidence="13 14">
    <name type="scientific">Shewanella surugensis</name>
    <dbReference type="NCBI Taxonomy" id="212020"/>
    <lineage>
        <taxon>Bacteria</taxon>
        <taxon>Pseudomonadati</taxon>
        <taxon>Pseudomonadota</taxon>
        <taxon>Gammaproteobacteria</taxon>
        <taxon>Alteromonadales</taxon>
        <taxon>Shewanellaceae</taxon>
        <taxon>Shewanella</taxon>
    </lineage>
</organism>
<dbReference type="NCBIfam" id="TIGR00125">
    <property type="entry name" value="cyt_tran_rel"/>
    <property type="match status" value="1"/>
</dbReference>
<dbReference type="GO" id="GO:0004515">
    <property type="term" value="F:nicotinate-nucleotide adenylyltransferase activity"/>
    <property type="evidence" value="ECO:0007669"/>
    <property type="project" value="UniProtKB-EC"/>
</dbReference>
<proteinExistence type="inferred from homology"/>
<comment type="catalytic activity">
    <reaction evidence="10 11">
        <text>nicotinate beta-D-ribonucleotide + ATP + H(+) = deamido-NAD(+) + diphosphate</text>
        <dbReference type="Rhea" id="RHEA:22860"/>
        <dbReference type="ChEBI" id="CHEBI:15378"/>
        <dbReference type="ChEBI" id="CHEBI:30616"/>
        <dbReference type="ChEBI" id="CHEBI:33019"/>
        <dbReference type="ChEBI" id="CHEBI:57502"/>
        <dbReference type="ChEBI" id="CHEBI:58437"/>
        <dbReference type="EC" id="2.7.7.18"/>
    </reaction>
</comment>
<dbReference type="PANTHER" id="PTHR39321:SF3">
    <property type="entry name" value="PHOSPHOPANTETHEINE ADENYLYLTRANSFERASE"/>
    <property type="match status" value="1"/>
</dbReference>
<evidence type="ECO:0000313" key="14">
    <source>
        <dbReference type="Proteomes" id="UP001203423"/>
    </source>
</evidence>
<keyword evidence="8 11" id="KW-0067">ATP-binding</keyword>
<dbReference type="NCBIfam" id="TIGR00482">
    <property type="entry name" value="nicotinate (nicotinamide) nucleotide adenylyltransferase"/>
    <property type="match status" value="1"/>
</dbReference>
<dbReference type="SUPFAM" id="SSF52374">
    <property type="entry name" value="Nucleotidylyl transferase"/>
    <property type="match status" value="1"/>
</dbReference>
<sequence length="207" mass="24103">MHIGILGGTFDPLHFGHIRPAQTVLKTLALDEIWLMPNHIPPHKNSPIVTAQDRLNMVKQTCDTLNQFTLCDLEAKRSTPSYTVISLEQLQLNHPEHNFYFLMGMDSFLSIPKWYHWETLFNLCHLVICQRQNNILSPNESIFTEYTKRLTKNKISQQKSGLIYHVDIEKQPYSSSEIRQQLSQGIMDKSALPAPVYQYIKEHHLYQ</sequence>
<evidence type="ECO:0000256" key="3">
    <source>
        <dbReference type="ARBA" id="ARBA00009014"/>
    </source>
</evidence>
<evidence type="ECO:0000256" key="6">
    <source>
        <dbReference type="ARBA" id="ARBA00022695"/>
    </source>
</evidence>
<comment type="similarity">
    <text evidence="3 11">Belongs to the NadD family.</text>
</comment>
<dbReference type="EC" id="2.7.7.18" evidence="11"/>
<keyword evidence="14" id="KW-1185">Reference proteome</keyword>
<comment type="pathway">
    <text evidence="2 11">Cofactor biosynthesis; NAD(+) biosynthesis; deamido-NAD(+) from nicotinate D-ribonucleotide: step 1/1.</text>
</comment>
<dbReference type="InterPro" id="IPR014729">
    <property type="entry name" value="Rossmann-like_a/b/a_fold"/>
</dbReference>
<dbReference type="InterPro" id="IPR005248">
    <property type="entry name" value="NadD/NMNAT"/>
</dbReference>
<evidence type="ECO:0000256" key="11">
    <source>
        <dbReference type="HAMAP-Rule" id="MF_00244"/>
    </source>
</evidence>
<evidence type="ECO:0000256" key="10">
    <source>
        <dbReference type="ARBA" id="ARBA00048721"/>
    </source>
</evidence>
<name>A0ABT0L838_9GAMM</name>
<keyword evidence="9 11" id="KW-0520">NAD</keyword>
<dbReference type="HAMAP" id="MF_00244">
    <property type="entry name" value="NaMN_adenylyltr"/>
    <property type="match status" value="1"/>
</dbReference>
<dbReference type="RefSeq" id="WP_248939101.1">
    <property type="nucleotide sequence ID" value="NZ_JAKIKS010000012.1"/>
</dbReference>
<reference evidence="13 14" key="1">
    <citation type="submission" date="2022-01" db="EMBL/GenBank/DDBJ databases">
        <title>Whole genome-based taxonomy of the Shewanellaceae.</title>
        <authorList>
            <person name="Martin-Rodriguez A.J."/>
        </authorList>
    </citation>
    <scope>NUCLEOTIDE SEQUENCE [LARGE SCALE GENOMIC DNA]</scope>
    <source>
        <strain evidence="13 14">DSM 17177</strain>
    </source>
</reference>
<dbReference type="Gene3D" id="3.40.50.620">
    <property type="entry name" value="HUPs"/>
    <property type="match status" value="1"/>
</dbReference>
<dbReference type="InterPro" id="IPR004821">
    <property type="entry name" value="Cyt_trans-like"/>
</dbReference>
<evidence type="ECO:0000256" key="7">
    <source>
        <dbReference type="ARBA" id="ARBA00022741"/>
    </source>
</evidence>
<keyword evidence="4 11" id="KW-0662">Pyridine nucleotide biosynthesis</keyword>
<evidence type="ECO:0000256" key="5">
    <source>
        <dbReference type="ARBA" id="ARBA00022679"/>
    </source>
</evidence>
<comment type="caution">
    <text evidence="13">The sequence shown here is derived from an EMBL/GenBank/DDBJ whole genome shotgun (WGS) entry which is preliminary data.</text>
</comment>
<evidence type="ECO:0000256" key="4">
    <source>
        <dbReference type="ARBA" id="ARBA00022642"/>
    </source>
</evidence>
<gene>
    <name evidence="11 13" type="primary">nadD</name>
    <name evidence="13" type="ORF">L2764_04770</name>
</gene>
<dbReference type="Pfam" id="PF01467">
    <property type="entry name" value="CTP_transf_like"/>
    <property type="match status" value="1"/>
</dbReference>
<dbReference type="NCBIfam" id="NF000839">
    <property type="entry name" value="PRK00071.1-1"/>
    <property type="match status" value="1"/>
</dbReference>
<evidence type="ECO:0000256" key="9">
    <source>
        <dbReference type="ARBA" id="ARBA00023027"/>
    </source>
</evidence>
<dbReference type="NCBIfam" id="NF000840">
    <property type="entry name" value="PRK00071.1-3"/>
    <property type="match status" value="1"/>
</dbReference>
<comment type="function">
    <text evidence="1 11">Catalyzes the reversible adenylation of nicotinate mononucleotide (NaMN) to nicotinic acid adenine dinucleotide (NaAD).</text>
</comment>
<accession>A0ABT0L838</accession>
<evidence type="ECO:0000259" key="12">
    <source>
        <dbReference type="Pfam" id="PF01467"/>
    </source>
</evidence>
<dbReference type="Proteomes" id="UP001203423">
    <property type="component" value="Unassembled WGS sequence"/>
</dbReference>
<evidence type="ECO:0000256" key="8">
    <source>
        <dbReference type="ARBA" id="ARBA00022840"/>
    </source>
</evidence>
<evidence type="ECO:0000256" key="1">
    <source>
        <dbReference type="ARBA" id="ARBA00002324"/>
    </source>
</evidence>
<dbReference type="EMBL" id="JAKIKS010000012">
    <property type="protein sequence ID" value="MCL1123815.1"/>
    <property type="molecule type" value="Genomic_DNA"/>
</dbReference>
<keyword evidence="7 11" id="KW-0547">Nucleotide-binding</keyword>
<dbReference type="PANTHER" id="PTHR39321">
    <property type="entry name" value="NICOTINATE-NUCLEOTIDE ADENYLYLTRANSFERASE-RELATED"/>
    <property type="match status" value="1"/>
</dbReference>
<evidence type="ECO:0000256" key="2">
    <source>
        <dbReference type="ARBA" id="ARBA00005019"/>
    </source>
</evidence>
<keyword evidence="6 11" id="KW-0548">Nucleotidyltransferase</keyword>
<evidence type="ECO:0000313" key="13">
    <source>
        <dbReference type="EMBL" id="MCL1123815.1"/>
    </source>
</evidence>
<protein>
    <recommendedName>
        <fullName evidence="11">Probable nicotinate-nucleotide adenylyltransferase</fullName>
        <ecNumber evidence="11">2.7.7.18</ecNumber>
    </recommendedName>
    <alternativeName>
        <fullName evidence="11">Deamido-NAD(+) diphosphorylase</fullName>
    </alternativeName>
    <alternativeName>
        <fullName evidence="11">Deamido-NAD(+) pyrophosphorylase</fullName>
    </alternativeName>
    <alternativeName>
        <fullName evidence="11">Nicotinate mononucleotide adenylyltransferase</fullName>
        <shortName evidence="11">NaMN adenylyltransferase</shortName>
    </alternativeName>
</protein>